<feature type="transmembrane region" description="Helical" evidence="14">
    <location>
        <begin position="412"/>
        <end position="434"/>
    </location>
</feature>
<keyword evidence="8" id="KW-0915">Sodium</keyword>
<keyword evidence="5 14" id="KW-0812">Transmembrane</keyword>
<evidence type="ECO:0000256" key="3">
    <source>
        <dbReference type="ARBA" id="ARBA00022448"/>
    </source>
</evidence>
<evidence type="ECO:0000256" key="10">
    <source>
        <dbReference type="ARBA" id="ARBA00023136"/>
    </source>
</evidence>
<dbReference type="Gene3D" id="1.20.1730.10">
    <property type="entry name" value="Sodium/glucose cotransporter"/>
    <property type="match status" value="1"/>
</dbReference>
<dbReference type="Pfam" id="PF00474">
    <property type="entry name" value="SSF"/>
    <property type="match status" value="1"/>
</dbReference>
<feature type="transmembrane region" description="Helical" evidence="14">
    <location>
        <begin position="440"/>
        <end position="460"/>
    </location>
</feature>
<evidence type="ECO:0000256" key="7">
    <source>
        <dbReference type="ARBA" id="ARBA00022989"/>
    </source>
</evidence>
<protein>
    <submittedName>
        <fullName evidence="15">Sodium:solute symporter family protein</fullName>
    </submittedName>
</protein>
<evidence type="ECO:0000256" key="2">
    <source>
        <dbReference type="ARBA" id="ARBA00006434"/>
    </source>
</evidence>
<dbReference type="GO" id="GO:0006814">
    <property type="term" value="P:sodium ion transport"/>
    <property type="evidence" value="ECO:0007669"/>
    <property type="project" value="UniProtKB-KW"/>
</dbReference>
<evidence type="ECO:0000256" key="12">
    <source>
        <dbReference type="ARBA" id="ARBA00033708"/>
    </source>
</evidence>
<feature type="transmembrane region" description="Helical" evidence="14">
    <location>
        <begin position="74"/>
        <end position="93"/>
    </location>
</feature>
<dbReference type="InterPro" id="IPR038377">
    <property type="entry name" value="Na/Glc_symporter_sf"/>
</dbReference>
<keyword evidence="7 14" id="KW-1133">Transmembrane helix</keyword>
<evidence type="ECO:0000256" key="1">
    <source>
        <dbReference type="ARBA" id="ARBA00004651"/>
    </source>
</evidence>
<evidence type="ECO:0000256" key="14">
    <source>
        <dbReference type="SAM" id="Phobius"/>
    </source>
</evidence>
<evidence type="ECO:0000256" key="9">
    <source>
        <dbReference type="ARBA" id="ARBA00023065"/>
    </source>
</evidence>
<organism evidence="15 16">
    <name type="scientific">Seongchinamella sediminis</name>
    <dbReference type="NCBI Taxonomy" id="2283635"/>
    <lineage>
        <taxon>Bacteria</taxon>
        <taxon>Pseudomonadati</taxon>
        <taxon>Pseudomonadota</taxon>
        <taxon>Gammaproteobacteria</taxon>
        <taxon>Cellvibrionales</taxon>
        <taxon>Halieaceae</taxon>
        <taxon>Seongchinamella</taxon>
    </lineage>
</organism>
<dbReference type="InterPro" id="IPR050277">
    <property type="entry name" value="Sodium:Solute_Symporter"/>
</dbReference>
<feature type="transmembrane region" description="Helical" evidence="14">
    <location>
        <begin position="271"/>
        <end position="295"/>
    </location>
</feature>
<feature type="transmembrane region" description="Helical" evidence="14">
    <location>
        <begin position="119"/>
        <end position="137"/>
    </location>
</feature>
<comment type="similarity">
    <text evidence="2 13">Belongs to the sodium:solute symporter (SSF) (TC 2.A.21) family.</text>
</comment>
<evidence type="ECO:0000256" key="4">
    <source>
        <dbReference type="ARBA" id="ARBA00022475"/>
    </source>
</evidence>
<comment type="subcellular location">
    <subcellularLocation>
        <location evidence="1">Cell membrane</location>
        <topology evidence="1">Multi-pass membrane protein</topology>
    </subcellularLocation>
</comment>
<dbReference type="GO" id="GO:0015293">
    <property type="term" value="F:symporter activity"/>
    <property type="evidence" value="ECO:0007669"/>
    <property type="project" value="UniProtKB-KW"/>
</dbReference>
<feature type="transmembrane region" description="Helical" evidence="14">
    <location>
        <begin position="42"/>
        <end position="62"/>
    </location>
</feature>
<evidence type="ECO:0000256" key="8">
    <source>
        <dbReference type="ARBA" id="ARBA00023053"/>
    </source>
</evidence>
<accession>A0A3L7DVW9</accession>
<dbReference type="AlphaFoldDB" id="A0A3L7DVW9"/>
<comment type="catalytic activity">
    <reaction evidence="12">
        <text>L-proline(in) + Na(+)(in) = L-proline(out) + Na(+)(out)</text>
        <dbReference type="Rhea" id="RHEA:28967"/>
        <dbReference type="ChEBI" id="CHEBI:29101"/>
        <dbReference type="ChEBI" id="CHEBI:60039"/>
    </reaction>
</comment>
<keyword evidence="3" id="KW-0813">Transport</keyword>
<feature type="transmembrane region" description="Helical" evidence="14">
    <location>
        <begin position="362"/>
        <end position="378"/>
    </location>
</feature>
<feature type="transmembrane region" description="Helical" evidence="14">
    <location>
        <begin position="189"/>
        <end position="213"/>
    </location>
</feature>
<dbReference type="Proteomes" id="UP000265509">
    <property type="component" value="Unassembled WGS sequence"/>
</dbReference>
<evidence type="ECO:0000256" key="13">
    <source>
        <dbReference type="RuleBase" id="RU362091"/>
    </source>
</evidence>
<keyword evidence="10 14" id="KW-0472">Membrane</keyword>
<keyword evidence="16" id="KW-1185">Reference proteome</keyword>
<feature type="transmembrane region" description="Helical" evidence="14">
    <location>
        <begin position="315"/>
        <end position="341"/>
    </location>
</feature>
<gene>
    <name evidence="15" type="ORF">DWB85_11860</name>
</gene>
<dbReference type="InterPro" id="IPR001734">
    <property type="entry name" value="Na/solute_symporter"/>
</dbReference>
<dbReference type="PANTHER" id="PTHR48086">
    <property type="entry name" value="SODIUM/PROLINE SYMPORTER-RELATED"/>
    <property type="match status" value="1"/>
</dbReference>
<evidence type="ECO:0000256" key="5">
    <source>
        <dbReference type="ARBA" id="ARBA00022692"/>
    </source>
</evidence>
<feature type="transmembrane region" description="Helical" evidence="14">
    <location>
        <begin position="384"/>
        <end position="405"/>
    </location>
</feature>
<keyword evidence="11" id="KW-0739">Sodium transport</keyword>
<evidence type="ECO:0000313" key="15">
    <source>
        <dbReference type="EMBL" id="RLQ21454.1"/>
    </source>
</evidence>
<keyword evidence="9" id="KW-0406">Ion transport</keyword>
<sequence length="479" mass="51424">MTTWLIILGGIYIGLLVYATIDARRRINTSDDYVMAGSDIGLFFGFLTFAATLFSTFTLLGMPDFFRTHGIGSWIFLAVADAGMAFVIVWFAFHLRRKAFEKGFNGVAGLLRDCYRNRWAGYLYLGGIFVFLVPYVAVQVRGIGIFLNAVFPDTLPVWGWASSIVVAMLIYSELGGLKAIIYSDALQGSVLFTVTGIIAYGCVENFGGVSAMFEQVKAENAALLSVPGPKGLFTTQFLLASFLVILMVPITQPQLTTRLVILRDMRTAHRMAVAVGLFALLLILMIIPIGLYGAINYADASVIDFLANTIIFDQAPVVAAAVAIGLIAAAMSTADSQIFALGTELRSLLSGDEKKVMKTTKLAIICFAMAGLVVAIISGNQLVLLARVSFAGTAMMAPFVLAAILSSRPPGLEIIVATAAGLLLFLGSVTGFVPEMVGPFRLDLLLLLSLSTLTILSLVYRKFTHATSGGEHAKAQSWS</sequence>
<reference evidence="15 16" key="1">
    <citation type="submission" date="2018-07" db="EMBL/GenBank/DDBJ databases">
        <title>Halioglobus sp. genome submission.</title>
        <authorList>
            <person name="Ye M.-Q."/>
            <person name="Du Z.-J."/>
        </authorList>
    </citation>
    <scope>NUCLEOTIDE SEQUENCE [LARGE SCALE GENOMIC DNA]</scope>
    <source>
        <strain evidence="15 16">U0301</strain>
    </source>
</reference>
<feature type="transmembrane region" description="Helical" evidence="14">
    <location>
        <begin position="6"/>
        <end position="21"/>
    </location>
</feature>
<evidence type="ECO:0000256" key="6">
    <source>
        <dbReference type="ARBA" id="ARBA00022847"/>
    </source>
</evidence>
<evidence type="ECO:0000313" key="16">
    <source>
        <dbReference type="Proteomes" id="UP000265509"/>
    </source>
</evidence>
<dbReference type="PANTHER" id="PTHR48086:SF3">
    <property type="entry name" value="SODIUM_PROLINE SYMPORTER"/>
    <property type="match status" value="1"/>
</dbReference>
<proteinExistence type="inferred from homology"/>
<keyword evidence="4" id="KW-1003">Cell membrane</keyword>
<evidence type="ECO:0000256" key="11">
    <source>
        <dbReference type="ARBA" id="ARBA00023201"/>
    </source>
</evidence>
<dbReference type="GO" id="GO:0005886">
    <property type="term" value="C:plasma membrane"/>
    <property type="evidence" value="ECO:0007669"/>
    <property type="project" value="UniProtKB-SubCell"/>
</dbReference>
<dbReference type="RefSeq" id="WP_117954865.1">
    <property type="nucleotide sequence ID" value="NZ_QRAN01000012.1"/>
</dbReference>
<dbReference type="EMBL" id="QRAN01000012">
    <property type="protein sequence ID" value="RLQ21454.1"/>
    <property type="molecule type" value="Genomic_DNA"/>
</dbReference>
<feature type="transmembrane region" description="Helical" evidence="14">
    <location>
        <begin position="157"/>
        <end position="177"/>
    </location>
</feature>
<dbReference type="OrthoDB" id="9803348at2"/>
<comment type="caution">
    <text evidence="15">The sequence shown here is derived from an EMBL/GenBank/DDBJ whole genome shotgun (WGS) entry which is preliminary data.</text>
</comment>
<dbReference type="PROSITE" id="PS50283">
    <property type="entry name" value="NA_SOLUT_SYMP_3"/>
    <property type="match status" value="1"/>
</dbReference>
<feature type="transmembrane region" description="Helical" evidence="14">
    <location>
        <begin position="233"/>
        <end position="250"/>
    </location>
</feature>
<keyword evidence="6" id="KW-0769">Symport</keyword>
<name>A0A3L7DVW9_9GAMM</name>